<dbReference type="InterPro" id="IPR002105">
    <property type="entry name" value="Dockerin_1_rpt"/>
</dbReference>
<comment type="caution">
    <text evidence="1">The sequence shown here is derived from an EMBL/GenBank/DDBJ whole genome shotgun (WGS) entry which is preliminary data.</text>
</comment>
<dbReference type="SUPFAM" id="SSF63446">
    <property type="entry name" value="Type I dockerin domain"/>
    <property type="match status" value="1"/>
</dbReference>
<evidence type="ECO:0000313" key="1">
    <source>
        <dbReference type="EMBL" id="MBI4132957.1"/>
    </source>
</evidence>
<accession>A0A933DTJ5</accession>
<dbReference type="GO" id="GO:0004553">
    <property type="term" value="F:hydrolase activity, hydrolyzing O-glycosyl compounds"/>
    <property type="evidence" value="ECO:0007669"/>
    <property type="project" value="InterPro"/>
</dbReference>
<proteinExistence type="predicted"/>
<gene>
    <name evidence="1" type="ORF">HY473_02640</name>
</gene>
<sequence>MKSFRSVVLGCGPLTSQKFRHRSFVRFFASPQWFTNNQTADINRDGVVNSIDFSWLNRNWGRSGE</sequence>
<protein>
    <recommendedName>
        <fullName evidence="3">Dockerin domain-containing protein</fullName>
    </recommendedName>
</protein>
<dbReference type="Pfam" id="PF00404">
    <property type="entry name" value="Dockerin_1"/>
    <property type="match status" value="1"/>
</dbReference>
<reference evidence="1" key="1">
    <citation type="submission" date="2020-07" db="EMBL/GenBank/DDBJ databases">
        <title>Huge and variable diversity of episymbiotic CPR bacteria and DPANN archaea in groundwater ecosystems.</title>
        <authorList>
            <person name="He C.Y."/>
            <person name="Keren R."/>
            <person name="Whittaker M."/>
            <person name="Farag I.F."/>
            <person name="Doudna J."/>
            <person name="Cate J.H.D."/>
            <person name="Banfield J.F."/>
        </authorList>
    </citation>
    <scope>NUCLEOTIDE SEQUENCE</scope>
    <source>
        <strain evidence="1">NC_groundwater_1225_Ag_S-0.1um_56_177</strain>
    </source>
</reference>
<dbReference type="AlphaFoldDB" id="A0A933DTJ5"/>
<name>A0A933DTJ5_9BACT</name>
<evidence type="ECO:0008006" key="3">
    <source>
        <dbReference type="Google" id="ProtNLM"/>
    </source>
</evidence>
<dbReference type="GO" id="GO:0000272">
    <property type="term" value="P:polysaccharide catabolic process"/>
    <property type="evidence" value="ECO:0007669"/>
    <property type="project" value="InterPro"/>
</dbReference>
<evidence type="ECO:0000313" key="2">
    <source>
        <dbReference type="Proteomes" id="UP000756703"/>
    </source>
</evidence>
<dbReference type="EMBL" id="JACQMI010000018">
    <property type="protein sequence ID" value="MBI4132957.1"/>
    <property type="molecule type" value="Genomic_DNA"/>
</dbReference>
<organism evidence="1 2">
    <name type="scientific">Candidatus Sungiibacteriota bacterium</name>
    <dbReference type="NCBI Taxonomy" id="2750080"/>
    <lineage>
        <taxon>Bacteria</taxon>
        <taxon>Candidatus Sungiibacteriota</taxon>
    </lineage>
</organism>
<dbReference type="InterPro" id="IPR036439">
    <property type="entry name" value="Dockerin_dom_sf"/>
</dbReference>
<dbReference type="Proteomes" id="UP000756703">
    <property type="component" value="Unassembled WGS sequence"/>
</dbReference>
<dbReference type="Gene3D" id="1.10.1330.10">
    <property type="entry name" value="Dockerin domain"/>
    <property type="match status" value="1"/>
</dbReference>